<proteinExistence type="inferred from homology"/>
<dbReference type="GO" id="GO:0006310">
    <property type="term" value="P:DNA recombination"/>
    <property type="evidence" value="ECO:0007669"/>
    <property type="project" value="UniProtKB-KW"/>
</dbReference>
<comment type="subunit">
    <text evidence="8">Forms a cyclic heterotetrameric complex composed of two molecules of XerC and two molecules of XerD.</text>
</comment>
<organism evidence="10 11">
    <name type="scientific">Pelagicoccus enzymogenes</name>
    <dbReference type="NCBI Taxonomy" id="2773457"/>
    <lineage>
        <taxon>Bacteria</taxon>
        <taxon>Pseudomonadati</taxon>
        <taxon>Verrucomicrobiota</taxon>
        <taxon>Opitutia</taxon>
        <taxon>Puniceicoccales</taxon>
        <taxon>Pelagicoccaceae</taxon>
        <taxon>Pelagicoccus</taxon>
    </lineage>
</organism>
<dbReference type="Proteomes" id="UP000622317">
    <property type="component" value="Unassembled WGS sequence"/>
</dbReference>
<name>A0A927IGU8_9BACT</name>
<dbReference type="InterPro" id="IPR011010">
    <property type="entry name" value="DNA_brk_join_enz"/>
</dbReference>
<dbReference type="SUPFAM" id="SSF56349">
    <property type="entry name" value="DNA breaking-rejoining enzymes"/>
    <property type="match status" value="1"/>
</dbReference>
<dbReference type="FunFam" id="1.10.443.10:FF:000007">
    <property type="entry name" value="Tyrosine recombinase XerC"/>
    <property type="match status" value="1"/>
</dbReference>
<dbReference type="EMBL" id="JACYFG010000007">
    <property type="protein sequence ID" value="MBD5779053.1"/>
    <property type="molecule type" value="Genomic_DNA"/>
</dbReference>
<dbReference type="CDD" id="cd01193">
    <property type="entry name" value="INT_IntI_C"/>
    <property type="match status" value="1"/>
</dbReference>
<evidence type="ECO:0000256" key="3">
    <source>
        <dbReference type="ARBA" id="ARBA00022490"/>
    </source>
</evidence>
<keyword evidence="5" id="KW-0238">DNA-binding</keyword>
<evidence type="ECO:0000256" key="1">
    <source>
        <dbReference type="ARBA" id="ARBA00004496"/>
    </source>
</evidence>
<dbReference type="InterPro" id="IPR002104">
    <property type="entry name" value="Integrase_catalytic"/>
</dbReference>
<dbReference type="InterPro" id="IPR050090">
    <property type="entry name" value="Tyrosine_recombinase_XerCD"/>
</dbReference>
<evidence type="ECO:0000256" key="7">
    <source>
        <dbReference type="ARBA" id="ARBA00037721"/>
    </source>
</evidence>
<evidence type="ECO:0000256" key="5">
    <source>
        <dbReference type="ARBA" id="ARBA00023125"/>
    </source>
</evidence>
<comment type="similarity">
    <text evidence="2">Belongs to the 'phage' integrase family.</text>
</comment>
<dbReference type="InterPro" id="IPR004107">
    <property type="entry name" value="Integrase_SAM-like_N"/>
</dbReference>
<dbReference type="InterPro" id="IPR011946">
    <property type="entry name" value="Integrase_integron-type"/>
</dbReference>
<dbReference type="Gene3D" id="1.10.150.130">
    <property type="match status" value="1"/>
</dbReference>
<dbReference type="GO" id="GO:0005737">
    <property type="term" value="C:cytoplasm"/>
    <property type="evidence" value="ECO:0007669"/>
    <property type="project" value="UniProtKB-SubCell"/>
</dbReference>
<dbReference type="PROSITE" id="PS51898">
    <property type="entry name" value="TYR_RECOMBINASE"/>
    <property type="match status" value="1"/>
</dbReference>
<gene>
    <name evidence="10" type="ORF">IEN85_06075</name>
</gene>
<dbReference type="InterPro" id="IPR013762">
    <property type="entry name" value="Integrase-like_cat_sf"/>
</dbReference>
<keyword evidence="11" id="KW-1185">Reference proteome</keyword>
<dbReference type="GO" id="GO:0003677">
    <property type="term" value="F:DNA binding"/>
    <property type="evidence" value="ECO:0007669"/>
    <property type="project" value="UniProtKB-KW"/>
</dbReference>
<accession>A0A927IGU8</accession>
<dbReference type="Pfam" id="PF13495">
    <property type="entry name" value="Phage_int_SAM_4"/>
    <property type="match status" value="1"/>
</dbReference>
<dbReference type="Pfam" id="PF00589">
    <property type="entry name" value="Phage_integrase"/>
    <property type="match status" value="1"/>
</dbReference>
<protein>
    <submittedName>
        <fullName evidence="10">Integron integrase</fullName>
    </submittedName>
</protein>
<dbReference type="GO" id="GO:0015074">
    <property type="term" value="P:DNA integration"/>
    <property type="evidence" value="ECO:0007669"/>
    <property type="project" value="UniProtKB-KW"/>
</dbReference>
<evidence type="ECO:0000313" key="11">
    <source>
        <dbReference type="Proteomes" id="UP000622317"/>
    </source>
</evidence>
<evidence type="ECO:0000256" key="6">
    <source>
        <dbReference type="ARBA" id="ARBA00023172"/>
    </source>
</evidence>
<evidence type="ECO:0000259" key="9">
    <source>
        <dbReference type="PROSITE" id="PS51898"/>
    </source>
</evidence>
<reference evidence="10" key="1">
    <citation type="submission" date="2020-09" db="EMBL/GenBank/DDBJ databases">
        <title>Pelagicoccus enzymogenes sp. nov. with an EPS production, isolated from marine sediment.</title>
        <authorList>
            <person name="Feng X."/>
        </authorList>
    </citation>
    <scope>NUCLEOTIDE SEQUENCE</scope>
    <source>
        <strain evidence="10">NFK12</strain>
    </source>
</reference>
<comment type="subcellular location">
    <subcellularLocation>
        <location evidence="1">Cytoplasm</location>
    </subcellularLocation>
</comment>
<keyword evidence="4" id="KW-0229">DNA integration</keyword>
<comment type="caution">
    <text evidence="10">The sequence shown here is derived from an EMBL/GenBank/DDBJ whole genome shotgun (WGS) entry which is preliminary data.</text>
</comment>
<sequence>MERVVRVVARRKGRALSTEKGYAMWVGRLRRWWGKQALGAVCLESREQAGEELERGIAGFLDGLAVVEDVAQATQNQALNALIFAYRACLGMEPGALPDYRASKRGRVLPVVLSRDEMARFMACVEPKARALVKLMYGSGLRVSEALRLRVKDLDFAYGVVVVRDGKGRKDRRTPLPEGLVEPLKEHLRSVRAFFDRDRAAGVDGVYMPNRLDRKYPNASKEWPWQYVFPTERLQKDPRSDAVRRHHWNDRFAQRAVKDAARAAGIHKHVTPHVMRHSFATHLLEDGYDIRTVQELLGHASVETTMIYLHVMNRPGMHVKSPLGDL</sequence>
<dbReference type="PANTHER" id="PTHR30349">
    <property type="entry name" value="PHAGE INTEGRASE-RELATED"/>
    <property type="match status" value="1"/>
</dbReference>
<keyword evidence="3" id="KW-0963">Cytoplasm</keyword>
<evidence type="ECO:0000313" key="10">
    <source>
        <dbReference type="EMBL" id="MBD5779053.1"/>
    </source>
</evidence>
<dbReference type="Gene3D" id="1.10.443.10">
    <property type="entry name" value="Intergrase catalytic core"/>
    <property type="match status" value="1"/>
</dbReference>
<keyword evidence="6" id="KW-0233">DNA recombination</keyword>
<dbReference type="PANTHER" id="PTHR30349:SF64">
    <property type="entry name" value="PROPHAGE INTEGRASE INTD-RELATED"/>
    <property type="match status" value="1"/>
</dbReference>
<feature type="domain" description="Tyr recombinase" evidence="9">
    <location>
        <begin position="108"/>
        <end position="321"/>
    </location>
</feature>
<dbReference type="NCBIfam" id="TIGR02249">
    <property type="entry name" value="integrase_gron"/>
    <property type="match status" value="1"/>
</dbReference>
<comment type="function">
    <text evidence="7">Site-specific tyrosine recombinase, which acts by catalyzing the cutting and rejoining of the recombining DNA molecules. The XerC-XerD complex is essential to convert dimers of the bacterial chromosome into monomers to permit their segregation at cell division. It also contributes to the segregational stability of plasmids.</text>
</comment>
<dbReference type="AlphaFoldDB" id="A0A927IGU8"/>
<evidence type="ECO:0000256" key="2">
    <source>
        <dbReference type="ARBA" id="ARBA00008857"/>
    </source>
</evidence>
<evidence type="ECO:0000256" key="8">
    <source>
        <dbReference type="ARBA" id="ARBA00038613"/>
    </source>
</evidence>
<dbReference type="InterPro" id="IPR010998">
    <property type="entry name" value="Integrase_recombinase_N"/>
</dbReference>
<evidence type="ECO:0000256" key="4">
    <source>
        <dbReference type="ARBA" id="ARBA00022908"/>
    </source>
</evidence>